<comment type="cofactor">
    <cofactor evidence="1">
        <name>Zn(2+)</name>
        <dbReference type="ChEBI" id="CHEBI:29105"/>
    </cofactor>
</comment>
<evidence type="ECO:0000256" key="1">
    <source>
        <dbReference type="ARBA" id="ARBA00001947"/>
    </source>
</evidence>
<evidence type="ECO:0000259" key="3">
    <source>
        <dbReference type="PROSITE" id="PS50106"/>
    </source>
</evidence>
<dbReference type="GO" id="GO:0006508">
    <property type="term" value="P:proteolysis"/>
    <property type="evidence" value="ECO:0007669"/>
    <property type="project" value="InterPro"/>
</dbReference>
<sequence>MKTLFNRKSWLFTLSIAFAASSVSSPIFAQDHNKLETDAKVTIIRTTSNEKEDFFRGTTTSNGDKIYTYNSILKKKSCDNKPKLGVLLKGNEEGTVVLKTFPNSAAAEAGLQEGDKILMINGKKSLSIPGLIAIVDAHKIGDKVTIKYERNGVTQTRTATFKGAAQNHYLNYRTKYSNYKTKRQSFDLTQNACEKLNELYAKPFLGVYLSTSHQEDGTGAKLTSIIEGTGAAKALLKASDKIVKLNQQQIHSTEEAIAFIQSKKPGDKIRIRLLRENQPITIRATLGSWADNPNVAWKIATLEENCVPHTPETVVQEKKKTKKNNRQFAQQSSMEVFPNPTADFVNIKFKGQKAPLTIHVISLDGKEMYTQTIQNFEGNYNDQLDVSKYPSGIYIIHLTQNEEQITQQIIVE</sequence>
<dbReference type="EMBL" id="AP026867">
    <property type="protein sequence ID" value="BDS14083.1"/>
    <property type="molecule type" value="Genomic_DNA"/>
</dbReference>
<dbReference type="Pfam" id="PF18962">
    <property type="entry name" value="Por_Secre_tail"/>
    <property type="match status" value="1"/>
</dbReference>
<feature type="domain" description="PDZ" evidence="3">
    <location>
        <begin position="205"/>
        <end position="277"/>
    </location>
</feature>
<dbReference type="AlphaFoldDB" id="A0A915YIZ9"/>
<dbReference type="InterPro" id="IPR036034">
    <property type="entry name" value="PDZ_sf"/>
</dbReference>
<dbReference type="Pfam" id="PF13180">
    <property type="entry name" value="PDZ_2"/>
    <property type="match status" value="2"/>
</dbReference>
<reference evidence="4" key="1">
    <citation type="submission" date="2022-09" db="EMBL/GenBank/DDBJ databases">
        <title>Aureispira anguillicida sp. nov., isolated from Leptocephalus of Japanese eel Anguilla japonica.</title>
        <authorList>
            <person name="Yuasa K."/>
            <person name="Mekata T."/>
            <person name="Ikunari K."/>
        </authorList>
    </citation>
    <scope>NUCLEOTIDE SEQUENCE</scope>
    <source>
        <strain evidence="4">EL160426</strain>
    </source>
</reference>
<dbReference type="InterPro" id="IPR026444">
    <property type="entry name" value="Secre_tail"/>
</dbReference>
<dbReference type="KEGG" id="aup:AsAng_0048490"/>
<dbReference type="Gene3D" id="2.60.40.3080">
    <property type="match status" value="1"/>
</dbReference>
<evidence type="ECO:0000256" key="2">
    <source>
        <dbReference type="SAM" id="SignalP"/>
    </source>
</evidence>
<accession>A0A915YIZ9</accession>
<keyword evidence="2" id="KW-0732">Signal</keyword>
<organism evidence="4 5">
    <name type="scientific">Aureispira anguillae</name>
    <dbReference type="NCBI Taxonomy" id="2864201"/>
    <lineage>
        <taxon>Bacteria</taxon>
        <taxon>Pseudomonadati</taxon>
        <taxon>Bacteroidota</taxon>
        <taxon>Saprospiria</taxon>
        <taxon>Saprospirales</taxon>
        <taxon>Saprospiraceae</taxon>
        <taxon>Aureispira</taxon>
    </lineage>
</organism>
<name>A0A915YIZ9_9BACT</name>
<evidence type="ECO:0000313" key="4">
    <source>
        <dbReference type="EMBL" id="BDS14083.1"/>
    </source>
</evidence>
<feature type="chain" id="PRO_5037225965" evidence="2">
    <location>
        <begin position="30"/>
        <end position="412"/>
    </location>
</feature>
<feature type="domain" description="PDZ" evidence="3">
    <location>
        <begin position="71"/>
        <end position="152"/>
    </location>
</feature>
<dbReference type="InterPro" id="IPR004387">
    <property type="entry name" value="Pept_M50_Zn"/>
</dbReference>
<dbReference type="RefSeq" id="WP_264789317.1">
    <property type="nucleotide sequence ID" value="NZ_AP026867.1"/>
</dbReference>
<dbReference type="InterPro" id="IPR001478">
    <property type="entry name" value="PDZ"/>
</dbReference>
<dbReference type="PANTHER" id="PTHR42837">
    <property type="entry name" value="REGULATOR OF SIGMA-E PROTEASE RSEP"/>
    <property type="match status" value="1"/>
</dbReference>
<dbReference type="GO" id="GO:0016020">
    <property type="term" value="C:membrane"/>
    <property type="evidence" value="ECO:0007669"/>
    <property type="project" value="InterPro"/>
</dbReference>
<dbReference type="PROSITE" id="PS50106">
    <property type="entry name" value="PDZ"/>
    <property type="match status" value="2"/>
</dbReference>
<dbReference type="Proteomes" id="UP001060919">
    <property type="component" value="Chromosome"/>
</dbReference>
<protein>
    <submittedName>
        <fullName evidence="4">PDZ domain-containing protein</fullName>
    </submittedName>
</protein>
<dbReference type="Gene3D" id="2.30.42.10">
    <property type="match status" value="2"/>
</dbReference>
<dbReference type="GO" id="GO:0004222">
    <property type="term" value="F:metalloendopeptidase activity"/>
    <property type="evidence" value="ECO:0007669"/>
    <property type="project" value="InterPro"/>
</dbReference>
<dbReference type="PANTHER" id="PTHR42837:SF2">
    <property type="entry name" value="MEMBRANE METALLOPROTEASE ARASP2, CHLOROPLASTIC-RELATED"/>
    <property type="match status" value="1"/>
</dbReference>
<dbReference type="NCBIfam" id="TIGR04183">
    <property type="entry name" value="Por_Secre_tail"/>
    <property type="match status" value="1"/>
</dbReference>
<keyword evidence="5" id="KW-1185">Reference proteome</keyword>
<gene>
    <name evidence="4" type="ORF">AsAng_0048490</name>
</gene>
<dbReference type="SUPFAM" id="SSF50156">
    <property type="entry name" value="PDZ domain-like"/>
    <property type="match status" value="2"/>
</dbReference>
<dbReference type="SMART" id="SM00228">
    <property type="entry name" value="PDZ"/>
    <property type="match status" value="2"/>
</dbReference>
<proteinExistence type="predicted"/>
<feature type="signal peptide" evidence="2">
    <location>
        <begin position="1"/>
        <end position="29"/>
    </location>
</feature>
<evidence type="ECO:0000313" key="5">
    <source>
        <dbReference type="Proteomes" id="UP001060919"/>
    </source>
</evidence>